<name>A0A1M5S2Q5_9GAMM</name>
<evidence type="ECO:0000313" key="2">
    <source>
        <dbReference type="EMBL" id="SHH32731.1"/>
    </source>
</evidence>
<evidence type="ECO:0000256" key="1">
    <source>
        <dbReference type="SAM" id="Phobius"/>
    </source>
</evidence>
<dbReference type="RefSeq" id="WP_067662891.1">
    <property type="nucleotide sequence ID" value="NZ_FQXG01000002.1"/>
</dbReference>
<keyword evidence="3" id="KW-1185">Reference proteome</keyword>
<evidence type="ECO:0000313" key="3">
    <source>
        <dbReference type="Proteomes" id="UP000184268"/>
    </source>
</evidence>
<keyword evidence="1" id="KW-0812">Transmembrane</keyword>
<organism evidence="2 3">
    <name type="scientific">Ferrimonas marina</name>
    <dbReference type="NCBI Taxonomy" id="299255"/>
    <lineage>
        <taxon>Bacteria</taxon>
        <taxon>Pseudomonadati</taxon>
        <taxon>Pseudomonadota</taxon>
        <taxon>Gammaproteobacteria</taxon>
        <taxon>Alteromonadales</taxon>
        <taxon>Ferrimonadaceae</taxon>
        <taxon>Ferrimonas</taxon>
    </lineage>
</organism>
<keyword evidence="1" id="KW-1133">Transmembrane helix</keyword>
<protein>
    <submittedName>
        <fullName evidence="2">Uncharacterized protein</fullName>
    </submittedName>
</protein>
<reference evidence="2 3" key="1">
    <citation type="submission" date="2016-11" db="EMBL/GenBank/DDBJ databases">
        <authorList>
            <person name="Jaros S."/>
            <person name="Januszkiewicz K."/>
            <person name="Wedrychowicz H."/>
        </authorList>
    </citation>
    <scope>NUCLEOTIDE SEQUENCE [LARGE SCALE GENOMIC DNA]</scope>
    <source>
        <strain evidence="2 3">DSM 16917</strain>
    </source>
</reference>
<keyword evidence="1" id="KW-0472">Membrane</keyword>
<dbReference type="Proteomes" id="UP000184268">
    <property type="component" value="Unassembled WGS sequence"/>
</dbReference>
<feature type="transmembrane region" description="Helical" evidence="1">
    <location>
        <begin position="7"/>
        <end position="23"/>
    </location>
</feature>
<dbReference type="AlphaFoldDB" id="A0A1M5S2Q5"/>
<feature type="transmembrane region" description="Helical" evidence="1">
    <location>
        <begin position="29"/>
        <end position="49"/>
    </location>
</feature>
<dbReference type="EMBL" id="FQXG01000002">
    <property type="protein sequence ID" value="SHH32731.1"/>
    <property type="molecule type" value="Genomic_DNA"/>
</dbReference>
<proteinExistence type="predicted"/>
<gene>
    <name evidence="2" type="ORF">SAMN02745129_1847</name>
</gene>
<accession>A0A1M5S2Q5</accession>
<sequence length="59" mass="6487">MTFGQKYLVTLNAICLAVVLFIVCMGGKAGFFFGWYALCVGLPTVLAFWPQIRAKLIGQ</sequence>